<gene>
    <name evidence="1" type="ORF">OCBIM_22039669mg</name>
</gene>
<organism evidence="1">
    <name type="scientific">Octopus bimaculoides</name>
    <name type="common">California two-spotted octopus</name>
    <dbReference type="NCBI Taxonomy" id="37653"/>
    <lineage>
        <taxon>Eukaryota</taxon>
        <taxon>Metazoa</taxon>
        <taxon>Spiralia</taxon>
        <taxon>Lophotrochozoa</taxon>
        <taxon>Mollusca</taxon>
        <taxon>Cephalopoda</taxon>
        <taxon>Coleoidea</taxon>
        <taxon>Octopodiformes</taxon>
        <taxon>Octopoda</taxon>
        <taxon>Incirrata</taxon>
        <taxon>Octopodidae</taxon>
        <taxon>Octopus</taxon>
    </lineage>
</organism>
<dbReference type="EMBL" id="KQ416813">
    <property type="protein sequence ID" value="KOF95053.1"/>
    <property type="molecule type" value="Genomic_DNA"/>
</dbReference>
<protein>
    <submittedName>
        <fullName evidence="1">Uncharacterized protein</fullName>
    </submittedName>
</protein>
<proteinExistence type="predicted"/>
<dbReference type="AlphaFoldDB" id="A0A0L8I0L9"/>
<sequence length="77" mass="9081">MNIQFLEVEATNLHSACLQHYSFVLELFFRIVTFVVCSNVWKYLDFQFFNGGSHIATREVVQTTFRILREFSISNVK</sequence>
<accession>A0A0L8I0L9</accession>
<reference evidence="1" key="1">
    <citation type="submission" date="2015-07" db="EMBL/GenBank/DDBJ databases">
        <title>MeaNS - Measles Nucleotide Surveillance Program.</title>
        <authorList>
            <person name="Tran T."/>
            <person name="Druce J."/>
        </authorList>
    </citation>
    <scope>NUCLEOTIDE SEQUENCE</scope>
    <source>
        <strain evidence="1">UCB-OBI-ISO-001</strain>
        <tissue evidence="1">Gonad</tissue>
    </source>
</reference>
<name>A0A0L8I0L9_OCTBM</name>
<evidence type="ECO:0000313" key="1">
    <source>
        <dbReference type="EMBL" id="KOF95053.1"/>
    </source>
</evidence>